<dbReference type="PIRSF" id="PIRSF000574">
    <property type="entry name" value="Ser/Thr_PK_PknK_prd"/>
    <property type="match status" value="1"/>
</dbReference>
<feature type="domain" description="Protein kinase" evidence="9">
    <location>
        <begin position="26"/>
        <end position="298"/>
    </location>
</feature>
<evidence type="ECO:0000256" key="1">
    <source>
        <dbReference type="ARBA" id="ARBA00022527"/>
    </source>
</evidence>
<evidence type="ECO:0000256" key="4">
    <source>
        <dbReference type="ARBA" id="ARBA00022777"/>
    </source>
</evidence>
<dbReference type="GO" id="GO:0106310">
    <property type="term" value="F:protein serine kinase activity"/>
    <property type="evidence" value="ECO:0007669"/>
    <property type="project" value="UniProtKB-UniRule"/>
</dbReference>
<dbReference type="RefSeq" id="WP_128638756.1">
    <property type="nucleotide sequence ID" value="NZ_CP008947.1"/>
</dbReference>
<dbReference type="SMART" id="SM00220">
    <property type="entry name" value="S_TKc"/>
    <property type="match status" value="1"/>
</dbReference>
<dbReference type="Gene3D" id="3.40.50.300">
    <property type="entry name" value="P-loop containing nucleotide triphosphate hydrolases"/>
    <property type="match status" value="1"/>
</dbReference>
<evidence type="ECO:0000313" key="10">
    <source>
        <dbReference type="EMBL" id="AII04100.1"/>
    </source>
</evidence>
<organism evidence="10 11">
    <name type="scientific">Rhodococcus opacus</name>
    <name type="common">Nocardia opaca</name>
    <dbReference type="NCBI Taxonomy" id="37919"/>
    <lineage>
        <taxon>Bacteria</taxon>
        <taxon>Bacillati</taxon>
        <taxon>Actinomycetota</taxon>
        <taxon>Actinomycetes</taxon>
        <taxon>Mycobacteriales</taxon>
        <taxon>Nocardiaceae</taxon>
        <taxon>Rhodococcus</taxon>
    </lineage>
</organism>
<dbReference type="EMBL" id="CP008947">
    <property type="protein sequence ID" value="AII04100.1"/>
    <property type="molecule type" value="Genomic_DNA"/>
</dbReference>
<dbReference type="SUPFAM" id="SSF56112">
    <property type="entry name" value="Protein kinase-like (PK-like)"/>
    <property type="match status" value="1"/>
</dbReference>
<dbReference type="InterPro" id="IPR017441">
    <property type="entry name" value="Protein_kinase_ATP_BS"/>
</dbReference>
<accession>A0A076ECQ6</accession>
<comment type="catalytic activity">
    <reaction evidence="6">
        <text>L-seryl-[protein] + ATP = O-phospho-L-seryl-[protein] + ADP + H(+)</text>
        <dbReference type="Rhea" id="RHEA:17989"/>
        <dbReference type="Rhea" id="RHEA-COMP:9863"/>
        <dbReference type="Rhea" id="RHEA-COMP:11604"/>
        <dbReference type="ChEBI" id="CHEBI:15378"/>
        <dbReference type="ChEBI" id="CHEBI:29999"/>
        <dbReference type="ChEBI" id="CHEBI:30616"/>
        <dbReference type="ChEBI" id="CHEBI:83421"/>
        <dbReference type="ChEBI" id="CHEBI:456216"/>
        <dbReference type="EC" id="2.7.11.1"/>
    </reaction>
</comment>
<gene>
    <name evidence="10" type="ORF">EP51_05600</name>
</gene>
<sequence length="1160" mass="127289">MAEFDPPTTQRAPGRAITTELAAAGFDDAREIGRGGFGVVYRCRQPALDRTVAVKVLTEDFDTDNLERFLREQRAMGQLSGHPHIVNIHQVGATSSGRPYIVMRYHACDSLDARIRRLGPIEWPEALRLGIKLAGALETAHRLGIIHRDVKPANILLTEYREPQLTDFGIARIAGGFETSTRSVLGSPAFTAPEVLSGGPPTPSSDVYGLASTLFCAITGHAAFERRSGERVFAQFLRVTTEPIPDFGAEGIPQEVCDVVERAMSGDPRMRPTTAAEFGYELQECQRRMGLSVDHMALPVELSEDGQNPLGGTLGVVSGSSRPLKSPVRRRTPTTIPPPTAAAKFRPPTPTRLLVARARLIDVLRAGRSRRLTVIHAPAGFGKSTLAAQWRDVLTEDGVAVAWLGVDHDDDNVVWFLAHLVEAIRKISPVLGDGLGEALEQRGDAAAQYVMISLINEVHDSGQRVAVVLDDWHRVTSAETITAMEFLLDHGCHHLPIIVTSRTRTGLPLSRMRVCDELVEIDSAALRFDAAESNSFLVDLGGLTLDRGDVDALTRSTDGWVAALQLASLSLRGCDDPTQLISHLSGRHHAIGEFLAENVLETLEPRLLEFLMATSITGRICGSLASALARVERGQAMLEDVESRDLFLRRLDDDGDWFRYHHLFAEYLRRRLERDQPERIGELHAAASRWFADRQLLSEAVNHALAAGDEKRAVDMVEHDGTVLLEHAKMSTLLGLVAKLPPRLVVSSARLQLTLAWAHCELQRVRPAQAALDRVYSLLERDATAGAEIADLRVEADVVQGDITIFSDRIDGVDELMAECLSRPETLPPWVVSAAADIATFAEVYRFDFDAARRMQDWASTYHERTSGPYSGAWGYCYYGIAANEQLDVVAAEHHFRKAMRLAVKSGGRHSHAARLASALLGELLYERGDLATAERLLNESRELGYDVCVDFMLAPCVVGAHIMALRGDRDGAANRLDEGAEAAESRSLPRFRARIDNERVMLGLPLEPGRAAEFAERRHPVDGLDEITAQLEDATAITLLLGRRSAETTAAACTWAGEWVHRIEGRGRHRALLQANRLLVGCLAAAGRNDEAKQVLASIAAQCAERDMIRYLLDGGPYVMSTLRGLRDDQLHGLWRPEWTTVPTAFLEALSATTGPTPI</sequence>
<dbReference type="Gene3D" id="1.10.510.10">
    <property type="entry name" value="Transferase(Phosphotransferase) domain 1"/>
    <property type="match status" value="1"/>
</dbReference>
<comment type="similarity">
    <text evidence="6">Belongs to the protein kinase superfamily.</text>
</comment>
<dbReference type="Proteomes" id="UP000028488">
    <property type="component" value="Chromosome"/>
</dbReference>
<dbReference type="InterPro" id="IPR059106">
    <property type="entry name" value="WHD_MalT"/>
</dbReference>
<keyword evidence="3 6" id="KW-0547">Nucleotide-binding</keyword>
<feature type="region of interest" description="Disordered" evidence="8">
    <location>
        <begin position="315"/>
        <end position="346"/>
    </location>
</feature>
<name>A0A076ECQ6_RHOOP</name>
<evidence type="ECO:0000256" key="6">
    <source>
        <dbReference type="PIRNR" id="PIRNR000574"/>
    </source>
</evidence>
<dbReference type="EC" id="2.7.11.1" evidence="6"/>
<keyword evidence="5 6" id="KW-0067">ATP-binding</keyword>
<dbReference type="SUPFAM" id="SSF52540">
    <property type="entry name" value="P-loop containing nucleoside triphosphate hydrolases"/>
    <property type="match status" value="1"/>
</dbReference>
<dbReference type="InterPro" id="IPR008271">
    <property type="entry name" value="Ser/Thr_kinase_AS"/>
</dbReference>
<evidence type="ECO:0000256" key="3">
    <source>
        <dbReference type="ARBA" id="ARBA00022741"/>
    </source>
</evidence>
<dbReference type="PROSITE" id="PS00108">
    <property type="entry name" value="PROTEIN_KINASE_ST"/>
    <property type="match status" value="1"/>
</dbReference>
<dbReference type="Pfam" id="PF25873">
    <property type="entry name" value="WHD_MalT"/>
    <property type="match status" value="1"/>
</dbReference>
<dbReference type="InterPro" id="IPR027417">
    <property type="entry name" value="P-loop_NTPase"/>
</dbReference>
<reference evidence="10 11" key="1">
    <citation type="submission" date="2014-07" db="EMBL/GenBank/DDBJ databases">
        <title>Genome Sequence of Rhodococcus opacus Strain R7, a Biodegrader of Mono- and Polycyclic Aromatic Hydrocarbons.</title>
        <authorList>
            <person name="Di Gennaro P."/>
            <person name="Zampolli J."/>
            <person name="Presti I."/>
            <person name="Cappelletti M."/>
            <person name="D'Ursi P."/>
            <person name="Orro A."/>
            <person name="Mezzelani A."/>
            <person name="Milanesi L."/>
        </authorList>
    </citation>
    <scope>NUCLEOTIDE SEQUENCE [LARGE SCALE GENOMIC DNA]</scope>
    <source>
        <strain evidence="10 11">R7</strain>
    </source>
</reference>
<comment type="catalytic activity">
    <reaction evidence="6">
        <text>L-threonyl-[protein] + ATP = O-phospho-L-threonyl-[protein] + ADP + H(+)</text>
        <dbReference type="Rhea" id="RHEA:46608"/>
        <dbReference type="Rhea" id="RHEA-COMP:11060"/>
        <dbReference type="Rhea" id="RHEA-COMP:11605"/>
        <dbReference type="ChEBI" id="CHEBI:15378"/>
        <dbReference type="ChEBI" id="CHEBI:30013"/>
        <dbReference type="ChEBI" id="CHEBI:30616"/>
        <dbReference type="ChEBI" id="CHEBI:61977"/>
        <dbReference type="ChEBI" id="CHEBI:456216"/>
        <dbReference type="EC" id="2.7.11.1"/>
    </reaction>
</comment>
<dbReference type="AlphaFoldDB" id="A0A076ECQ6"/>
<dbReference type="InterPro" id="IPR011990">
    <property type="entry name" value="TPR-like_helical_dom_sf"/>
</dbReference>
<dbReference type="InterPro" id="IPR000719">
    <property type="entry name" value="Prot_kinase_dom"/>
</dbReference>
<dbReference type="PANTHER" id="PTHR43289:SF6">
    <property type="entry name" value="SERINE_THREONINE-PROTEIN KINASE NEKL-3"/>
    <property type="match status" value="1"/>
</dbReference>
<dbReference type="GO" id="GO:0005524">
    <property type="term" value="F:ATP binding"/>
    <property type="evidence" value="ECO:0007669"/>
    <property type="project" value="UniProtKB-UniRule"/>
</dbReference>
<dbReference type="GO" id="GO:0004674">
    <property type="term" value="F:protein serine/threonine kinase activity"/>
    <property type="evidence" value="ECO:0007669"/>
    <property type="project" value="UniProtKB-UniRule"/>
</dbReference>
<dbReference type="Gene3D" id="1.25.40.10">
    <property type="entry name" value="Tetratricopeptide repeat domain"/>
    <property type="match status" value="1"/>
</dbReference>
<dbReference type="eggNOG" id="COG2909">
    <property type="taxonomic scope" value="Bacteria"/>
</dbReference>
<keyword evidence="4 6" id="KW-0418">Kinase</keyword>
<evidence type="ECO:0000256" key="7">
    <source>
        <dbReference type="PROSITE-ProRule" id="PRU10141"/>
    </source>
</evidence>
<feature type="binding site" evidence="7">
    <location>
        <position position="55"/>
    </location>
    <ligand>
        <name>ATP</name>
        <dbReference type="ChEBI" id="CHEBI:30616"/>
    </ligand>
</feature>
<dbReference type="GO" id="GO:0046872">
    <property type="term" value="F:metal ion binding"/>
    <property type="evidence" value="ECO:0007669"/>
    <property type="project" value="UniProtKB-UniRule"/>
</dbReference>
<evidence type="ECO:0000256" key="5">
    <source>
        <dbReference type="ARBA" id="ARBA00022840"/>
    </source>
</evidence>
<dbReference type="PROSITE" id="PS00107">
    <property type="entry name" value="PROTEIN_KINASE_ATP"/>
    <property type="match status" value="1"/>
</dbReference>
<dbReference type="PANTHER" id="PTHR43289">
    <property type="entry name" value="MITOGEN-ACTIVATED PROTEIN KINASE KINASE KINASE 20-RELATED"/>
    <property type="match status" value="1"/>
</dbReference>
<dbReference type="InterPro" id="IPR016236">
    <property type="entry name" value="Ser/Thr_kinase_PknK_prd"/>
</dbReference>
<dbReference type="Pfam" id="PF00069">
    <property type="entry name" value="Pkinase"/>
    <property type="match status" value="1"/>
</dbReference>
<dbReference type="InterPro" id="IPR041617">
    <property type="entry name" value="TPR_MalT"/>
</dbReference>
<proteinExistence type="inferred from homology"/>
<evidence type="ECO:0000259" key="9">
    <source>
        <dbReference type="PROSITE" id="PS50011"/>
    </source>
</evidence>
<dbReference type="Gene3D" id="3.30.200.20">
    <property type="entry name" value="Phosphorylase Kinase, domain 1"/>
    <property type="match status" value="1"/>
</dbReference>
<dbReference type="InterPro" id="IPR011009">
    <property type="entry name" value="Kinase-like_dom_sf"/>
</dbReference>
<dbReference type="CDD" id="cd14014">
    <property type="entry name" value="STKc_PknB_like"/>
    <property type="match status" value="1"/>
</dbReference>
<protein>
    <recommendedName>
        <fullName evidence="6">Serine/threonine-protein kinase PknK</fullName>
        <ecNumber evidence="6">2.7.11.1</ecNumber>
    </recommendedName>
    <alternativeName>
        <fullName evidence="6">Protein kinase K</fullName>
    </alternativeName>
</protein>
<dbReference type="eggNOG" id="COG0515">
    <property type="taxonomic scope" value="Bacteria"/>
</dbReference>
<evidence type="ECO:0000313" key="11">
    <source>
        <dbReference type="Proteomes" id="UP000028488"/>
    </source>
</evidence>
<dbReference type="PROSITE" id="PS50011">
    <property type="entry name" value="PROTEIN_KINASE_DOM"/>
    <property type="match status" value="1"/>
</dbReference>
<keyword evidence="2 6" id="KW-0808">Transferase</keyword>
<dbReference type="Pfam" id="PF17874">
    <property type="entry name" value="TPR_MalT"/>
    <property type="match status" value="1"/>
</dbReference>
<keyword evidence="1 6" id="KW-0723">Serine/threonine-protein kinase</keyword>
<evidence type="ECO:0000256" key="2">
    <source>
        <dbReference type="ARBA" id="ARBA00022679"/>
    </source>
</evidence>
<evidence type="ECO:0000256" key="8">
    <source>
        <dbReference type="SAM" id="MobiDB-lite"/>
    </source>
</evidence>